<evidence type="ECO:0000313" key="1">
    <source>
        <dbReference type="EMBL" id="NIF01957.1"/>
    </source>
</evidence>
<keyword evidence="2" id="KW-1185">Reference proteome</keyword>
<sequence length="85" mass="9808">MTRKLSMRPSINLVISEPYITLEEFCRRTGYKEGTVRQMYRESGFKQQIDAGEWIVTTLTHSLNADSGFTTSIELEVKIDSLEME</sequence>
<dbReference type="Proteomes" id="UP000780690">
    <property type="component" value="Unassembled WGS sequence"/>
</dbReference>
<accession>A0ABX0R487</accession>
<reference evidence="1 2" key="1">
    <citation type="journal article" date="2019" name="bioRxiv">
        <title>Bacteria contribute to plant secondary compound degradation in a generalist herbivore system.</title>
        <authorList>
            <person name="Francoeur C.B."/>
            <person name="Khadempour L."/>
            <person name="Moreira-Soto R.D."/>
            <person name="Gotting K."/>
            <person name="Book A.J."/>
            <person name="Pinto-Tomas A.A."/>
            <person name="Keefover-Ring K."/>
            <person name="Currie C.R."/>
        </authorList>
    </citation>
    <scope>NUCLEOTIDE SEQUENCE [LARGE SCALE GENOMIC DNA]</scope>
    <source>
        <strain evidence="1 2">Acro-805</strain>
    </source>
</reference>
<name>A0ABX0R487_9GAMM</name>
<gene>
    <name evidence="1" type="ORF">F3J38_18130</name>
</gene>
<proteinExistence type="predicted"/>
<protein>
    <submittedName>
        <fullName evidence="1">Uncharacterized protein</fullName>
    </submittedName>
</protein>
<comment type="caution">
    <text evidence="1">The sequence shown here is derived from an EMBL/GenBank/DDBJ whole genome shotgun (WGS) entry which is preliminary data.</text>
</comment>
<organism evidence="1 2">
    <name type="scientific">Candidatus Pantoea formicae</name>
    <dbReference type="NCBI Taxonomy" id="2608355"/>
    <lineage>
        <taxon>Bacteria</taxon>
        <taxon>Pseudomonadati</taxon>
        <taxon>Pseudomonadota</taxon>
        <taxon>Gammaproteobacteria</taxon>
        <taxon>Enterobacterales</taxon>
        <taxon>Erwiniaceae</taxon>
        <taxon>Pantoea</taxon>
    </lineage>
</organism>
<dbReference type="RefSeq" id="WP_167140739.1">
    <property type="nucleotide sequence ID" value="NZ_VWXD01000006.1"/>
</dbReference>
<evidence type="ECO:0000313" key="2">
    <source>
        <dbReference type="Proteomes" id="UP000780690"/>
    </source>
</evidence>
<dbReference type="EMBL" id="VWXD01000006">
    <property type="protein sequence ID" value="NIF01957.1"/>
    <property type="molecule type" value="Genomic_DNA"/>
</dbReference>